<dbReference type="GO" id="GO:0004061">
    <property type="term" value="F:arylformamidase activity"/>
    <property type="evidence" value="ECO:0000318"/>
    <property type="project" value="GO_Central"/>
</dbReference>
<evidence type="ECO:0000313" key="9">
    <source>
        <dbReference type="EMBL" id="EAY23095.1"/>
    </source>
</evidence>
<protein>
    <submittedName>
        <fullName evidence="9">Cyclase family protein</fullName>
    </submittedName>
</protein>
<evidence type="ECO:0000256" key="6">
    <source>
        <dbReference type="ARBA" id="ARBA00022801"/>
    </source>
</evidence>
<sequence length="205" mass="22770">MIDISVPLFNGIDPYEGDPAFEQSLVYSVDKGDIANVSKLVLSAHTGTHVDAPYHYFNDGKPIDQVDLKKFMGPCHVIEIPDNELENNLVTKKSLPKSFKYPRVLLKTKNSNHPAVFDRNFVGINLECAKYLVENKIELIGIDGFSIEDFTGDGSVHKELLSHEIAVLEIIDLSHVNPGDYNLICLPLRIKSCDASPARAILQPL</sequence>
<dbReference type="OrthoDB" id="7108654at2759"/>
<dbReference type="FunFam" id="3.50.30.50:FF:000001">
    <property type="entry name" value="Kynurenine formamidase"/>
    <property type="match status" value="1"/>
</dbReference>
<evidence type="ECO:0000256" key="4">
    <source>
        <dbReference type="ARBA" id="ARBA00011738"/>
    </source>
</evidence>
<comment type="cofactor">
    <cofactor evidence="1">
        <name>Zn(2+)</name>
        <dbReference type="ChEBI" id="CHEBI:29105"/>
    </cofactor>
</comment>
<dbReference type="GO" id="GO:0046872">
    <property type="term" value="F:metal ion binding"/>
    <property type="evidence" value="ECO:0007669"/>
    <property type="project" value="UniProtKB-KW"/>
</dbReference>
<keyword evidence="5" id="KW-0479">Metal-binding</keyword>
<name>A2D969_TRIV3</name>
<organism evidence="9 10">
    <name type="scientific">Trichomonas vaginalis (strain ATCC PRA-98 / G3)</name>
    <dbReference type="NCBI Taxonomy" id="412133"/>
    <lineage>
        <taxon>Eukaryota</taxon>
        <taxon>Metamonada</taxon>
        <taxon>Parabasalia</taxon>
        <taxon>Trichomonadida</taxon>
        <taxon>Trichomonadidae</taxon>
        <taxon>Trichomonas</taxon>
    </lineage>
</organism>
<dbReference type="Pfam" id="PF04199">
    <property type="entry name" value="Cyclase"/>
    <property type="match status" value="1"/>
</dbReference>
<dbReference type="Proteomes" id="UP000001542">
    <property type="component" value="Unassembled WGS sequence"/>
</dbReference>
<dbReference type="RefSeq" id="XP_001584081.1">
    <property type="nucleotide sequence ID" value="XM_001584031.1"/>
</dbReference>
<dbReference type="VEuPathDB" id="TrichDB:TVAGG3_0771380"/>
<dbReference type="KEGG" id="tva:5468654"/>
<evidence type="ECO:0000256" key="8">
    <source>
        <dbReference type="ARBA" id="ARBA00023079"/>
    </source>
</evidence>
<dbReference type="PANTHER" id="PTHR31118">
    <property type="entry name" value="CYCLASE-LIKE PROTEIN 2"/>
    <property type="match status" value="1"/>
</dbReference>
<evidence type="ECO:0000256" key="5">
    <source>
        <dbReference type="ARBA" id="ARBA00022723"/>
    </source>
</evidence>
<keyword evidence="10" id="KW-1185">Reference proteome</keyword>
<comment type="subunit">
    <text evidence="4">Homodimer.</text>
</comment>
<dbReference type="Gene3D" id="3.50.30.50">
    <property type="entry name" value="Putative cyclase"/>
    <property type="match status" value="1"/>
</dbReference>
<comment type="pathway">
    <text evidence="2">Amino-acid degradation.</text>
</comment>
<dbReference type="VEuPathDB" id="TrichDB:TVAG_183310"/>
<dbReference type="STRING" id="5722.A2D969"/>
<dbReference type="SMR" id="A2D969"/>
<evidence type="ECO:0000256" key="2">
    <source>
        <dbReference type="ARBA" id="ARBA00005023"/>
    </source>
</evidence>
<dbReference type="EMBL" id="DS113180">
    <property type="protein sequence ID" value="EAY23095.1"/>
    <property type="molecule type" value="Genomic_DNA"/>
</dbReference>
<evidence type="ECO:0000313" key="10">
    <source>
        <dbReference type="Proteomes" id="UP000001542"/>
    </source>
</evidence>
<keyword evidence="7" id="KW-0862">Zinc</keyword>
<dbReference type="SUPFAM" id="SSF102198">
    <property type="entry name" value="Putative cyclase"/>
    <property type="match status" value="1"/>
</dbReference>
<dbReference type="GO" id="GO:0019441">
    <property type="term" value="P:L-tryptophan catabolic process to kynurenine"/>
    <property type="evidence" value="ECO:0000318"/>
    <property type="project" value="GO_Central"/>
</dbReference>
<evidence type="ECO:0000256" key="7">
    <source>
        <dbReference type="ARBA" id="ARBA00022833"/>
    </source>
</evidence>
<dbReference type="InterPro" id="IPR007325">
    <property type="entry name" value="KFase/CYL"/>
</dbReference>
<dbReference type="InParanoid" id="A2D969"/>
<dbReference type="InterPro" id="IPR037175">
    <property type="entry name" value="KFase_sf"/>
</dbReference>
<dbReference type="PANTHER" id="PTHR31118:SF12">
    <property type="entry name" value="CYCLASE-LIKE PROTEIN 2"/>
    <property type="match status" value="1"/>
</dbReference>
<reference evidence="9" key="1">
    <citation type="submission" date="2006-10" db="EMBL/GenBank/DDBJ databases">
        <authorList>
            <person name="Amadeo P."/>
            <person name="Zhao Q."/>
            <person name="Wortman J."/>
            <person name="Fraser-Liggett C."/>
            <person name="Carlton J."/>
        </authorList>
    </citation>
    <scope>NUCLEOTIDE SEQUENCE</scope>
    <source>
        <strain evidence="9">G3</strain>
    </source>
</reference>
<dbReference type="eggNOG" id="ENOG502SA92">
    <property type="taxonomic scope" value="Eukaryota"/>
</dbReference>
<dbReference type="OMA" id="FNFEFIY"/>
<keyword evidence="8" id="KW-0823">Tryptophan catabolism</keyword>
<proteinExistence type="inferred from homology"/>
<dbReference type="AlphaFoldDB" id="A2D969"/>
<keyword evidence="6" id="KW-0378">Hydrolase</keyword>
<gene>
    <name evidence="9" type="ORF">TVAG_183310</name>
</gene>
<evidence type="ECO:0000256" key="3">
    <source>
        <dbReference type="ARBA" id="ARBA00007865"/>
    </source>
</evidence>
<comment type="similarity">
    <text evidence="3">Belongs to the Cyclase 1 superfamily.</text>
</comment>
<evidence type="ECO:0000256" key="1">
    <source>
        <dbReference type="ARBA" id="ARBA00001947"/>
    </source>
</evidence>
<reference evidence="9" key="2">
    <citation type="journal article" date="2007" name="Science">
        <title>Draft genome sequence of the sexually transmitted pathogen Trichomonas vaginalis.</title>
        <authorList>
            <person name="Carlton J.M."/>
            <person name="Hirt R.P."/>
            <person name="Silva J.C."/>
            <person name="Delcher A.L."/>
            <person name="Schatz M."/>
            <person name="Zhao Q."/>
            <person name="Wortman J.R."/>
            <person name="Bidwell S.L."/>
            <person name="Alsmark U.C.M."/>
            <person name="Besteiro S."/>
            <person name="Sicheritz-Ponten T."/>
            <person name="Noel C.J."/>
            <person name="Dacks J.B."/>
            <person name="Foster P.G."/>
            <person name="Simillion C."/>
            <person name="Van de Peer Y."/>
            <person name="Miranda-Saavedra D."/>
            <person name="Barton G.J."/>
            <person name="Westrop G.D."/>
            <person name="Mueller S."/>
            <person name="Dessi D."/>
            <person name="Fiori P.L."/>
            <person name="Ren Q."/>
            <person name="Paulsen I."/>
            <person name="Zhang H."/>
            <person name="Bastida-Corcuera F.D."/>
            <person name="Simoes-Barbosa A."/>
            <person name="Brown M.T."/>
            <person name="Hayes R.D."/>
            <person name="Mukherjee M."/>
            <person name="Okumura C.Y."/>
            <person name="Schneider R."/>
            <person name="Smith A.J."/>
            <person name="Vanacova S."/>
            <person name="Villalvazo M."/>
            <person name="Haas B.J."/>
            <person name="Pertea M."/>
            <person name="Feldblyum T.V."/>
            <person name="Utterback T.R."/>
            <person name="Shu C.L."/>
            <person name="Osoegawa K."/>
            <person name="de Jong P.J."/>
            <person name="Hrdy I."/>
            <person name="Horvathova L."/>
            <person name="Zubacova Z."/>
            <person name="Dolezal P."/>
            <person name="Malik S.B."/>
            <person name="Logsdon J.M. Jr."/>
            <person name="Henze K."/>
            <person name="Gupta A."/>
            <person name="Wang C.C."/>
            <person name="Dunne R.L."/>
            <person name="Upcroft J.A."/>
            <person name="Upcroft P."/>
            <person name="White O."/>
            <person name="Salzberg S.L."/>
            <person name="Tang P."/>
            <person name="Chiu C.-H."/>
            <person name="Lee Y.-S."/>
            <person name="Embley T.M."/>
            <person name="Coombs G.H."/>
            <person name="Mottram J.C."/>
            <person name="Tachezy J."/>
            <person name="Fraser-Liggett C.M."/>
            <person name="Johnson P.J."/>
        </authorList>
    </citation>
    <scope>NUCLEOTIDE SEQUENCE [LARGE SCALE GENOMIC DNA]</scope>
    <source>
        <strain evidence="9">G3</strain>
    </source>
</reference>
<accession>A2D969</accession>